<reference evidence="1 2" key="1">
    <citation type="journal article" date="2022" name="bioRxiv">
        <title>The genome of the oomycete Peronosclerospora sorghi, a cosmopolitan pathogen of maize and sorghum, is inflated with dispersed pseudogenes.</title>
        <authorList>
            <person name="Fletcher K."/>
            <person name="Martin F."/>
            <person name="Isakeit T."/>
            <person name="Cavanaugh K."/>
            <person name="Magill C."/>
            <person name="Michelmore R."/>
        </authorList>
    </citation>
    <scope>NUCLEOTIDE SEQUENCE [LARGE SCALE GENOMIC DNA]</scope>
    <source>
        <strain evidence="1">P6</strain>
    </source>
</reference>
<organism evidence="1 2">
    <name type="scientific">Peronosclerospora sorghi</name>
    <dbReference type="NCBI Taxonomy" id="230839"/>
    <lineage>
        <taxon>Eukaryota</taxon>
        <taxon>Sar</taxon>
        <taxon>Stramenopiles</taxon>
        <taxon>Oomycota</taxon>
        <taxon>Peronosporomycetes</taxon>
        <taxon>Peronosporales</taxon>
        <taxon>Peronosporaceae</taxon>
        <taxon>Peronosclerospora</taxon>
    </lineage>
</organism>
<sequence length="139" mass="15973">MERSSRRERSRDPEDGKAGTGYRLRSRRIRDARISTADFTSDGADTDVSSAGHNLDVPSGRQRRRKKTQAEEETQTYERQSGYEDDEEEDVDMEDEVNGSRRKRSMSNVSNHSSTSASFMTSESMTDEQRCARLDQYME</sequence>
<dbReference type="EMBL" id="CM047583">
    <property type="protein sequence ID" value="KAI9912492.1"/>
    <property type="molecule type" value="Genomic_DNA"/>
</dbReference>
<protein>
    <submittedName>
        <fullName evidence="1">Uncharacterized protein</fullName>
    </submittedName>
</protein>
<keyword evidence="2" id="KW-1185">Reference proteome</keyword>
<proteinExistence type="predicted"/>
<accession>A0ACC0W210</accession>
<dbReference type="Proteomes" id="UP001163321">
    <property type="component" value="Chromosome 4"/>
</dbReference>
<name>A0ACC0W210_9STRA</name>
<evidence type="ECO:0000313" key="1">
    <source>
        <dbReference type="EMBL" id="KAI9912492.1"/>
    </source>
</evidence>
<evidence type="ECO:0000313" key="2">
    <source>
        <dbReference type="Proteomes" id="UP001163321"/>
    </source>
</evidence>
<comment type="caution">
    <text evidence="1">The sequence shown here is derived from an EMBL/GenBank/DDBJ whole genome shotgun (WGS) entry which is preliminary data.</text>
</comment>
<gene>
    <name evidence="1" type="ORF">PsorP6_005365</name>
</gene>